<dbReference type="Proteomes" id="UP000319908">
    <property type="component" value="Unassembled WGS sequence"/>
</dbReference>
<comment type="cofactor">
    <cofactor evidence="2">
        <name>Mg(2+)</name>
        <dbReference type="ChEBI" id="CHEBI:18420"/>
    </cofactor>
</comment>
<gene>
    <name evidence="9" type="ORF">Poly21_01260</name>
</gene>
<dbReference type="PANTHER" id="PTHR12992:SF11">
    <property type="entry name" value="MITOCHONDRIAL COENZYME A DIPHOSPHATASE NUDT8"/>
    <property type="match status" value="1"/>
</dbReference>
<reference evidence="9 10" key="1">
    <citation type="journal article" date="2020" name="Antonie Van Leeuwenhoek">
        <title>Rhodopirellula heiligendammensis sp. nov., Rhodopirellula pilleata sp. nov., and Rhodopirellula solitaria sp. nov. isolated from natural or artificial marine surfaces in Northern Germany and California, USA, and emended description of the genus Rhodopirellula.</title>
        <authorList>
            <person name="Kallscheuer N."/>
            <person name="Wiegand S."/>
            <person name="Jogler M."/>
            <person name="Boedeker C."/>
            <person name="Peeters S.H."/>
            <person name="Rast P."/>
            <person name="Heuer A."/>
            <person name="Jetten M.S.M."/>
            <person name="Rohde M."/>
            <person name="Jogler C."/>
        </authorList>
    </citation>
    <scope>NUCLEOTIDE SEQUENCE [LARGE SCALE GENOMIC DNA]</scope>
    <source>
        <strain evidence="9 10">Poly21</strain>
    </source>
</reference>
<evidence type="ECO:0000313" key="10">
    <source>
        <dbReference type="Proteomes" id="UP000319908"/>
    </source>
</evidence>
<dbReference type="PROSITE" id="PS51462">
    <property type="entry name" value="NUDIX"/>
    <property type="match status" value="1"/>
</dbReference>
<dbReference type="AlphaFoldDB" id="A0A5C6C3U8"/>
<keyword evidence="5" id="KW-0460">Magnesium</keyword>
<organism evidence="9 10">
    <name type="scientific">Allorhodopirellula heiligendammensis</name>
    <dbReference type="NCBI Taxonomy" id="2714739"/>
    <lineage>
        <taxon>Bacteria</taxon>
        <taxon>Pseudomonadati</taxon>
        <taxon>Planctomycetota</taxon>
        <taxon>Planctomycetia</taxon>
        <taxon>Pirellulales</taxon>
        <taxon>Pirellulaceae</taxon>
        <taxon>Allorhodopirellula</taxon>
    </lineage>
</organism>
<evidence type="ECO:0000256" key="3">
    <source>
        <dbReference type="ARBA" id="ARBA00022723"/>
    </source>
</evidence>
<evidence type="ECO:0000256" key="1">
    <source>
        <dbReference type="ARBA" id="ARBA00001936"/>
    </source>
</evidence>
<keyword evidence="3" id="KW-0479">Metal-binding</keyword>
<dbReference type="InterPro" id="IPR020084">
    <property type="entry name" value="NUDIX_hydrolase_CS"/>
</dbReference>
<keyword evidence="6" id="KW-0464">Manganese</keyword>
<feature type="region of interest" description="Disordered" evidence="7">
    <location>
        <begin position="1"/>
        <end position="26"/>
    </location>
</feature>
<dbReference type="SUPFAM" id="SSF55811">
    <property type="entry name" value="Nudix"/>
    <property type="match status" value="1"/>
</dbReference>
<protein>
    <submittedName>
        <fullName evidence="9">NUDIX hydrolase</fullName>
    </submittedName>
</protein>
<dbReference type="InterPro" id="IPR045121">
    <property type="entry name" value="CoAse"/>
</dbReference>
<evidence type="ECO:0000313" key="9">
    <source>
        <dbReference type="EMBL" id="TWU17974.1"/>
    </source>
</evidence>
<keyword evidence="4 9" id="KW-0378">Hydrolase</keyword>
<feature type="domain" description="Nudix hydrolase" evidence="8">
    <location>
        <begin position="89"/>
        <end position="225"/>
    </location>
</feature>
<dbReference type="PANTHER" id="PTHR12992">
    <property type="entry name" value="NUDIX HYDROLASE"/>
    <property type="match status" value="1"/>
</dbReference>
<evidence type="ECO:0000259" key="8">
    <source>
        <dbReference type="PROSITE" id="PS51462"/>
    </source>
</evidence>
<evidence type="ECO:0000256" key="6">
    <source>
        <dbReference type="ARBA" id="ARBA00023211"/>
    </source>
</evidence>
<dbReference type="InterPro" id="IPR000086">
    <property type="entry name" value="NUDIX_hydrolase_dom"/>
</dbReference>
<dbReference type="Gene3D" id="3.90.79.10">
    <property type="entry name" value="Nucleoside Triphosphate Pyrophosphohydrolase"/>
    <property type="match status" value="1"/>
</dbReference>
<dbReference type="PROSITE" id="PS00893">
    <property type="entry name" value="NUDIX_BOX"/>
    <property type="match status" value="1"/>
</dbReference>
<comment type="caution">
    <text evidence="9">The sequence shown here is derived from an EMBL/GenBank/DDBJ whole genome shotgun (WGS) entry which is preliminary data.</text>
</comment>
<evidence type="ECO:0000256" key="4">
    <source>
        <dbReference type="ARBA" id="ARBA00022801"/>
    </source>
</evidence>
<evidence type="ECO:0000256" key="7">
    <source>
        <dbReference type="SAM" id="MobiDB-lite"/>
    </source>
</evidence>
<proteinExistence type="predicted"/>
<dbReference type="RefSeq" id="WP_302117068.1">
    <property type="nucleotide sequence ID" value="NZ_SJPU01000001.1"/>
</dbReference>
<sequence length="297" mass="33332">MNDNLPVDGRNRRSTNPTTDGWRRPSTIVAAPPRRSEREIVSPCSSEMATRLSERLTELRTSTRRDGLQWNMTPQLAYGRHRGPARMNSRQAAVAVGLYFDPDEGWIVPLTRRPHALRHHGGQICFPGGRIEAGETPTAAALREFEEELGIAADVVEICGELPMQYVYASDNEVTPVVCVLRKPSRPWQPDPAEVDEVIHLPLQIPCQRSSVGSFWHQRCVQAARDPQIDVAEFRFSAPAFEYQSLRIWGATAVILDQLAQCLQPIGFRSPERTNLPTWPIRCFGTTEATGLRTPSR</sequence>
<comment type="cofactor">
    <cofactor evidence="1">
        <name>Mn(2+)</name>
        <dbReference type="ChEBI" id="CHEBI:29035"/>
    </cofactor>
</comment>
<evidence type="ECO:0000256" key="5">
    <source>
        <dbReference type="ARBA" id="ARBA00022842"/>
    </source>
</evidence>
<dbReference type="CDD" id="cd03426">
    <property type="entry name" value="NUDIX_CoAse_Nudt7"/>
    <property type="match status" value="1"/>
</dbReference>
<dbReference type="InterPro" id="IPR015797">
    <property type="entry name" value="NUDIX_hydrolase-like_dom_sf"/>
</dbReference>
<dbReference type="EMBL" id="SJPU01000001">
    <property type="protein sequence ID" value="TWU17974.1"/>
    <property type="molecule type" value="Genomic_DNA"/>
</dbReference>
<accession>A0A5C6C3U8</accession>
<dbReference type="GO" id="GO:0010945">
    <property type="term" value="F:coenzyme A diphosphatase activity"/>
    <property type="evidence" value="ECO:0007669"/>
    <property type="project" value="InterPro"/>
</dbReference>
<name>A0A5C6C3U8_9BACT</name>
<dbReference type="GO" id="GO:0046872">
    <property type="term" value="F:metal ion binding"/>
    <property type="evidence" value="ECO:0007669"/>
    <property type="project" value="UniProtKB-KW"/>
</dbReference>
<keyword evidence="10" id="KW-1185">Reference proteome</keyword>
<evidence type="ECO:0000256" key="2">
    <source>
        <dbReference type="ARBA" id="ARBA00001946"/>
    </source>
</evidence>
<dbReference type="Pfam" id="PF00293">
    <property type="entry name" value="NUDIX"/>
    <property type="match status" value="1"/>
</dbReference>